<dbReference type="EMBL" id="CAJJDN010000090">
    <property type="protein sequence ID" value="CAD8107944.1"/>
    <property type="molecule type" value="Genomic_DNA"/>
</dbReference>
<comment type="caution">
    <text evidence="2">The sequence shown here is derived from an EMBL/GenBank/DDBJ whole genome shotgun (WGS) entry which is preliminary data.</text>
</comment>
<gene>
    <name evidence="2" type="ORF">PSON_ATCC_30995.1.T0900043</name>
</gene>
<organism evidence="2 3">
    <name type="scientific">Paramecium sonneborni</name>
    <dbReference type="NCBI Taxonomy" id="65129"/>
    <lineage>
        <taxon>Eukaryota</taxon>
        <taxon>Sar</taxon>
        <taxon>Alveolata</taxon>
        <taxon>Ciliophora</taxon>
        <taxon>Intramacronucleata</taxon>
        <taxon>Oligohymenophorea</taxon>
        <taxon>Peniculida</taxon>
        <taxon>Parameciidae</taxon>
        <taxon>Paramecium</taxon>
    </lineage>
</organism>
<sequence>MNDNNFNSFKQYQTFATYQSRTILPQNNPQQMKLQEYTRPEIQKINLKLDQMLDTLNQYTPSLMNQQKQQEFNLNNSQLETQLPHSQNNSFIGNIGNNGKSYIPQQQQKQQANTQSRCQQPIQYSITPQQNLCQYNQSLKQEFDEYLQFKEFIKAKQLVLNNNAPLSDLYKYYLENDVHSKTKYYRFQEDKVNKIILQK</sequence>
<evidence type="ECO:0000256" key="1">
    <source>
        <dbReference type="SAM" id="MobiDB-lite"/>
    </source>
</evidence>
<name>A0A8S1PXT2_9CILI</name>
<protein>
    <submittedName>
        <fullName evidence="2">Uncharacterized protein</fullName>
    </submittedName>
</protein>
<evidence type="ECO:0000313" key="3">
    <source>
        <dbReference type="Proteomes" id="UP000692954"/>
    </source>
</evidence>
<keyword evidence="3" id="KW-1185">Reference proteome</keyword>
<feature type="region of interest" description="Disordered" evidence="1">
    <location>
        <begin position="84"/>
        <end position="109"/>
    </location>
</feature>
<evidence type="ECO:0000313" key="2">
    <source>
        <dbReference type="EMBL" id="CAD8107944.1"/>
    </source>
</evidence>
<reference evidence="2" key="1">
    <citation type="submission" date="2021-01" db="EMBL/GenBank/DDBJ databases">
        <authorList>
            <consortium name="Genoscope - CEA"/>
            <person name="William W."/>
        </authorList>
    </citation>
    <scope>NUCLEOTIDE SEQUENCE</scope>
</reference>
<dbReference type="AlphaFoldDB" id="A0A8S1PXT2"/>
<proteinExistence type="predicted"/>
<accession>A0A8S1PXT2</accession>
<feature type="compositionally biased region" description="Low complexity" evidence="1">
    <location>
        <begin position="92"/>
        <end position="109"/>
    </location>
</feature>
<dbReference type="OrthoDB" id="291215at2759"/>
<dbReference type="Proteomes" id="UP000692954">
    <property type="component" value="Unassembled WGS sequence"/>
</dbReference>